<keyword evidence="3 5" id="KW-0808">Transferase</keyword>
<keyword evidence="6" id="KW-0472">Membrane</keyword>
<gene>
    <name evidence="8" type="ORF">ACAOBT_LOCUS9179</name>
</gene>
<dbReference type="InterPro" id="IPR002123">
    <property type="entry name" value="Plipid/glycerol_acylTrfase"/>
</dbReference>
<dbReference type="GO" id="GO:0006654">
    <property type="term" value="P:phosphatidic acid biosynthetic process"/>
    <property type="evidence" value="ECO:0007669"/>
    <property type="project" value="TreeGrafter"/>
</dbReference>
<dbReference type="AlphaFoldDB" id="A0A9P0KE73"/>
<dbReference type="PANTHER" id="PTHR10434:SF11">
    <property type="entry name" value="1-ACYL-SN-GLYCEROL-3-PHOSPHATE ACYLTRANSFERASE"/>
    <property type="match status" value="1"/>
</dbReference>
<dbReference type="GO" id="GO:0005783">
    <property type="term" value="C:endoplasmic reticulum"/>
    <property type="evidence" value="ECO:0007669"/>
    <property type="project" value="TreeGrafter"/>
</dbReference>
<dbReference type="InterPro" id="IPR004552">
    <property type="entry name" value="AGP_acyltrans"/>
</dbReference>
<dbReference type="Proteomes" id="UP001152888">
    <property type="component" value="Unassembled WGS sequence"/>
</dbReference>
<protein>
    <recommendedName>
        <fullName evidence="5">1-acyl-sn-glycerol-3-phosphate acyltransferase</fullName>
        <ecNumber evidence="5">2.3.1.51</ecNumber>
    </recommendedName>
</protein>
<keyword evidence="6" id="KW-0812">Transmembrane</keyword>
<keyword evidence="9" id="KW-1185">Reference proteome</keyword>
<dbReference type="Pfam" id="PF01553">
    <property type="entry name" value="Acyltransferase"/>
    <property type="match status" value="1"/>
</dbReference>
<dbReference type="PANTHER" id="PTHR10434">
    <property type="entry name" value="1-ACYL-SN-GLYCEROL-3-PHOSPHATE ACYLTRANSFERASE"/>
    <property type="match status" value="1"/>
</dbReference>
<evidence type="ECO:0000256" key="2">
    <source>
        <dbReference type="ARBA" id="ARBA00008655"/>
    </source>
</evidence>
<dbReference type="CDD" id="cd07989">
    <property type="entry name" value="LPLAT_AGPAT-like"/>
    <property type="match status" value="1"/>
</dbReference>
<sequence>MSASYTELTFVGCILFLPFLYESSQRFRYYLKFFLYYSITILHSILLIPVFCFRPKNVQNLLIASYFCKRISKIIGLNWILQGKEQLEKDQACIIVSNHQSSIDILGMFDIWRIMGKCTVISKREVLFYSGPFGLAAWLCGLIFIPRMQSDKAKSIMNNAVENIKRDKIKLWVFPEGTRRNEGKIHPFKKGAFHMAISNQLPILPLVYSRYYFLDKEVKRFDHGQVIIHVLPQVETKGLTINDIDTLMEKVNRDMSEKFAEISKEVTSCNV</sequence>
<keyword evidence="5" id="KW-0444">Lipid biosynthesis</keyword>
<name>A0A9P0KE73_ACAOB</name>
<evidence type="ECO:0000256" key="3">
    <source>
        <dbReference type="ARBA" id="ARBA00022679"/>
    </source>
</evidence>
<evidence type="ECO:0000256" key="4">
    <source>
        <dbReference type="ARBA" id="ARBA00023315"/>
    </source>
</evidence>
<comment type="similarity">
    <text evidence="2 5">Belongs to the 1-acyl-sn-glycerol-3-phosphate acyltransferase family.</text>
</comment>
<feature type="domain" description="Phospholipid/glycerol acyltransferase" evidence="7">
    <location>
        <begin position="93"/>
        <end position="211"/>
    </location>
</feature>
<evidence type="ECO:0000313" key="9">
    <source>
        <dbReference type="Proteomes" id="UP001152888"/>
    </source>
</evidence>
<evidence type="ECO:0000313" key="8">
    <source>
        <dbReference type="EMBL" id="CAH1970937.1"/>
    </source>
</evidence>
<keyword evidence="5" id="KW-0443">Lipid metabolism</keyword>
<proteinExistence type="inferred from homology"/>
<feature type="transmembrane region" description="Helical" evidence="6">
    <location>
        <begin position="34"/>
        <end position="53"/>
    </location>
</feature>
<organism evidence="8 9">
    <name type="scientific">Acanthoscelides obtectus</name>
    <name type="common">Bean weevil</name>
    <name type="synonym">Bruchus obtectus</name>
    <dbReference type="NCBI Taxonomy" id="200917"/>
    <lineage>
        <taxon>Eukaryota</taxon>
        <taxon>Metazoa</taxon>
        <taxon>Ecdysozoa</taxon>
        <taxon>Arthropoda</taxon>
        <taxon>Hexapoda</taxon>
        <taxon>Insecta</taxon>
        <taxon>Pterygota</taxon>
        <taxon>Neoptera</taxon>
        <taxon>Endopterygota</taxon>
        <taxon>Coleoptera</taxon>
        <taxon>Polyphaga</taxon>
        <taxon>Cucujiformia</taxon>
        <taxon>Chrysomeloidea</taxon>
        <taxon>Chrysomelidae</taxon>
        <taxon>Bruchinae</taxon>
        <taxon>Bruchini</taxon>
        <taxon>Acanthoscelides</taxon>
    </lineage>
</organism>
<reference evidence="8" key="1">
    <citation type="submission" date="2022-03" db="EMBL/GenBank/DDBJ databases">
        <authorList>
            <person name="Sayadi A."/>
        </authorList>
    </citation>
    <scope>NUCLEOTIDE SEQUENCE</scope>
</reference>
<keyword evidence="5" id="KW-0594">Phospholipid biosynthesis</keyword>
<comment type="domain">
    <text evidence="5">The HXXXXD motif is essential for acyltransferase activity and may constitute the binding site for the phosphate moiety of the glycerol-3-phosphate.</text>
</comment>
<dbReference type="EMBL" id="CAKOFQ010006780">
    <property type="protein sequence ID" value="CAH1970937.1"/>
    <property type="molecule type" value="Genomic_DNA"/>
</dbReference>
<dbReference type="EC" id="2.3.1.51" evidence="5"/>
<dbReference type="OrthoDB" id="202234at2759"/>
<comment type="pathway">
    <text evidence="1">Phospholipid metabolism; CDP-diacylglycerol biosynthesis; CDP-diacylglycerol from sn-glycerol 3-phosphate: step 2/3.</text>
</comment>
<dbReference type="NCBIfam" id="TIGR00530">
    <property type="entry name" value="AGP_acyltrn"/>
    <property type="match status" value="1"/>
</dbReference>
<accession>A0A9P0KE73</accession>
<evidence type="ECO:0000256" key="5">
    <source>
        <dbReference type="RuleBase" id="RU361267"/>
    </source>
</evidence>
<evidence type="ECO:0000259" key="7">
    <source>
        <dbReference type="SMART" id="SM00563"/>
    </source>
</evidence>
<dbReference type="SMART" id="SM00563">
    <property type="entry name" value="PlsC"/>
    <property type="match status" value="1"/>
</dbReference>
<comment type="catalytic activity">
    <reaction evidence="5">
        <text>a 1-acyl-sn-glycero-3-phosphate + an acyl-CoA = a 1,2-diacyl-sn-glycero-3-phosphate + CoA</text>
        <dbReference type="Rhea" id="RHEA:19709"/>
        <dbReference type="ChEBI" id="CHEBI:57287"/>
        <dbReference type="ChEBI" id="CHEBI:57970"/>
        <dbReference type="ChEBI" id="CHEBI:58342"/>
        <dbReference type="ChEBI" id="CHEBI:58608"/>
        <dbReference type="EC" id="2.3.1.51"/>
    </reaction>
</comment>
<evidence type="ECO:0000256" key="6">
    <source>
        <dbReference type="SAM" id="Phobius"/>
    </source>
</evidence>
<evidence type="ECO:0000256" key="1">
    <source>
        <dbReference type="ARBA" id="ARBA00004728"/>
    </source>
</evidence>
<dbReference type="GO" id="GO:0003841">
    <property type="term" value="F:1-acylglycerol-3-phosphate O-acyltransferase activity"/>
    <property type="evidence" value="ECO:0007669"/>
    <property type="project" value="UniProtKB-UniRule"/>
</dbReference>
<dbReference type="SUPFAM" id="SSF69593">
    <property type="entry name" value="Glycerol-3-phosphate (1)-acyltransferase"/>
    <property type="match status" value="1"/>
</dbReference>
<keyword evidence="6" id="KW-1133">Transmembrane helix</keyword>
<feature type="transmembrane region" description="Helical" evidence="6">
    <location>
        <begin position="126"/>
        <end position="145"/>
    </location>
</feature>
<dbReference type="GO" id="GO:0016020">
    <property type="term" value="C:membrane"/>
    <property type="evidence" value="ECO:0007669"/>
    <property type="project" value="InterPro"/>
</dbReference>
<comment type="caution">
    <text evidence="8">The sequence shown here is derived from an EMBL/GenBank/DDBJ whole genome shotgun (WGS) entry which is preliminary data.</text>
</comment>
<keyword evidence="5" id="KW-1208">Phospholipid metabolism</keyword>
<keyword evidence="4 5" id="KW-0012">Acyltransferase</keyword>